<dbReference type="EMBL" id="JAHQIW010005372">
    <property type="protein sequence ID" value="KAJ1365838.1"/>
    <property type="molecule type" value="Genomic_DNA"/>
</dbReference>
<name>A0AAD5N0G5_PARTN</name>
<proteinExistence type="predicted"/>
<keyword evidence="2" id="KW-1185">Reference proteome</keyword>
<evidence type="ECO:0000313" key="2">
    <source>
        <dbReference type="Proteomes" id="UP001196413"/>
    </source>
</evidence>
<comment type="caution">
    <text evidence="1">The sequence shown here is derived from an EMBL/GenBank/DDBJ whole genome shotgun (WGS) entry which is preliminary data.</text>
</comment>
<dbReference type="AlphaFoldDB" id="A0AAD5N0G5"/>
<dbReference type="Proteomes" id="UP001196413">
    <property type="component" value="Unassembled WGS sequence"/>
</dbReference>
<reference evidence="1" key="1">
    <citation type="submission" date="2021-06" db="EMBL/GenBank/DDBJ databases">
        <title>Parelaphostrongylus tenuis whole genome reference sequence.</title>
        <authorList>
            <person name="Garwood T.J."/>
            <person name="Larsen P.A."/>
            <person name="Fountain-Jones N.M."/>
            <person name="Garbe J.R."/>
            <person name="Macchietto M.G."/>
            <person name="Kania S.A."/>
            <person name="Gerhold R.W."/>
            <person name="Richards J.E."/>
            <person name="Wolf T.M."/>
        </authorList>
    </citation>
    <scope>NUCLEOTIDE SEQUENCE</scope>
    <source>
        <strain evidence="1">MNPRO001-30</strain>
        <tissue evidence="1">Meninges</tissue>
    </source>
</reference>
<gene>
    <name evidence="1" type="ORF">KIN20_026280</name>
</gene>
<protein>
    <submittedName>
        <fullName evidence="1">Uncharacterized protein</fullName>
    </submittedName>
</protein>
<accession>A0AAD5N0G5</accession>
<organism evidence="1 2">
    <name type="scientific">Parelaphostrongylus tenuis</name>
    <name type="common">Meningeal worm</name>
    <dbReference type="NCBI Taxonomy" id="148309"/>
    <lineage>
        <taxon>Eukaryota</taxon>
        <taxon>Metazoa</taxon>
        <taxon>Ecdysozoa</taxon>
        <taxon>Nematoda</taxon>
        <taxon>Chromadorea</taxon>
        <taxon>Rhabditida</taxon>
        <taxon>Rhabditina</taxon>
        <taxon>Rhabditomorpha</taxon>
        <taxon>Strongyloidea</taxon>
        <taxon>Metastrongylidae</taxon>
        <taxon>Parelaphostrongylus</taxon>
    </lineage>
</organism>
<evidence type="ECO:0000313" key="1">
    <source>
        <dbReference type="EMBL" id="KAJ1365838.1"/>
    </source>
</evidence>
<sequence>MALWHSQQPPCSVQTTVLDDCRAAKGRMNYVVESATTSDGTVQATDKSLFVYGKISVDGILEYRFKDLMWLPKDDENTHRLDMFLVGD</sequence>